<keyword evidence="5" id="KW-0408">Iron</keyword>
<dbReference type="PANTHER" id="PTHR30176:SF3">
    <property type="entry name" value="FERREDOXIN-TYPE PROTEIN NAPH"/>
    <property type="match status" value="1"/>
</dbReference>
<evidence type="ECO:0000256" key="5">
    <source>
        <dbReference type="ARBA" id="ARBA00023004"/>
    </source>
</evidence>
<sequence>MNTAGEKKINVRKQQKMYLLKRLPWYILGCLLFYAPFALFNKGIAWVLGDKADPNIHSTCFRIPIVELFTRGKFDIMSAWGLSLTILFVSALLVGPFFCGRLCTAGALGEYMSRLVSDKAKIDWTRYVNPAPLRYGFFAGFVIAPVVTGALNCAYCSYGFFERMITGGIWGDIGALGSSTILTAGLWLGLFGVFTKGGRGYCNFMCPVGAAQSFLHSIGARLPFTYKLKYKKSACISCAGCVKACPMGALKLNDGKGNGISYSIHNCITCRQCTSACPTGAISYGTGERGWSLAPPTATPQSAPLKEGA</sequence>
<evidence type="ECO:0000256" key="1">
    <source>
        <dbReference type="ARBA" id="ARBA00022448"/>
    </source>
</evidence>
<evidence type="ECO:0000313" key="8">
    <source>
        <dbReference type="Proteomes" id="UP000217696"/>
    </source>
</evidence>
<organism evidence="7 8">
    <name type="scientific">Aneurinibacillus soli</name>
    <dbReference type="NCBI Taxonomy" id="1500254"/>
    <lineage>
        <taxon>Bacteria</taxon>
        <taxon>Bacillati</taxon>
        <taxon>Bacillota</taxon>
        <taxon>Bacilli</taxon>
        <taxon>Bacillales</taxon>
        <taxon>Paenibacillaceae</taxon>
        <taxon>Aneurinibacillus group</taxon>
        <taxon>Aneurinibacillus</taxon>
    </lineage>
</organism>
<dbReference type="GO" id="GO:0051539">
    <property type="term" value="F:4 iron, 4 sulfur cluster binding"/>
    <property type="evidence" value="ECO:0007669"/>
    <property type="project" value="UniProtKB-KW"/>
</dbReference>
<evidence type="ECO:0000256" key="2">
    <source>
        <dbReference type="ARBA" id="ARBA00022485"/>
    </source>
</evidence>
<dbReference type="InterPro" id="IPR051684">
    <property type="entry name" value="Electron_Trans/Redox"/>
</dbReference>
<gene>
    <name evidence="7" type="ORF">CB4_01478</name>
</gene>
<keyword evidence="2" id="KW-0004">4Fe-4S</keyword>
<keyword evidence="6" id="KW-0411">Iron-sulfur</keyword>
<dbReference type="InterPro" id="IPR017896">
    <property type="entry name" value="4Fe4S_Fe-S-bd"/>
</dbReference>
<keyword evidence="8" id="KW-1185">Reference proteome</keyword>
<dbReference type="GO" id="GO:0005886">
    <property type="term" value="C:plasma membrane"/>
    <property type="evidence" value="ECO:0007669"/>
    <property type="project" value="TreeGrafter"/>
</dbReference>
<dbReference type="Gene3D" id="3.30.70.20">
    <property type="match status" value="1"/>
</dbReference>
<keyword evidence="3" id="KW-0479">Metal-binding</keyword>
<dbReference type="SUPFAM" id="SSF54862">
    <property type="entry name" value="4Fe-4S ferredoxins"/>
    <property type="match status" value="1"/>
</dbReference>
<dbReference type="Pfam" id="PF12838">
    <property type="entry name" value="Fer4_7"/>
    <property type="match status" value="1"/>
</dbReference>
<dbReference type="KEGG" id="asoc:CB4_01478"/>
<dbReference type="InterPro" id="IPR017900">
    <property type="entry name" value="4Fe4S_Fe_S_CS"/>
</dbReference>
<evidence type="ECO:0000256" key="4">
    <source>
        <dbReference type="ARBA" id="ARBA00022982"/>
    </source>
</evidence>
<dbReference type="Pfam" id="PF12801">
    <property type="entry name" value="Fer4_5"/>
    <property type="match status" value="2"/>
</dbReference>
<dbReference type="Proteomes" id="UP000217696">
    <property type="component" value="Chromosome"/>
</dbReference>
<dbReference type="GO" id="GO:0046872">
    <property type="term" value="F:metal ion binding"/>
    <property type="evidence" value="ECO:0007669"/>
    <property type="project" value="UniProtKB-KW"/>
</dbReference>
<dbReference type="EMBL" id="AP017312">
    <property type="protein sequence ID" value="BAU27304.1"/>
    <property type="molecule type" value="Genomic_DNA"/>
</dbReference>
<dbReference type="PROSITE" id="PS00198">
    <property type="entry name" value="4FE4S_FER_1"/>
    <property type="match status" value="1"/>
</dbReference>
<proteinExistence type="predicted"/>
<protein>
    <submittedName>
        <fullName evidence="7">Quinol dehydrogenase membrane component</fullName>
    </submittedName>
</protein>
<evidence type="ECO:0000256" key="6">
    <source>
        <dbReference type="ARBA" id="ARBA00023014"/>
    </source>
</evidence>
<name>A0A0U4WEZ0_9BACL</name>
<dbReference type="PANTHER" id="PTHR30176">
    <property type="entry name" value="FERREDOXIN-TYPE PROTEIN NAPH"/>
    <property type="match status" value="1"/>
</dbReference>
<keyword evidence="1" id="KW-0813">Transport</keyword>
<evidence type="ECO:0000256" key="3">
    <source>
        <dbReference type="ARBA" id="ARBA00022723"/>
    </source>
</evidence>
<dbReference type="RefSeq" id="WP_197703134.1">
    <property type="nucleotide sequence ID" value="NZ_AP017312.1"/>
</dbReference>
<keyword evidence="4" id="KW-0249">Electron transport</keyword>
<evidence type="ECO:0000313" key="7">
    <source>
        <dbReference type="EMBL" id="BAU27304.1"/>
    </source>
</evidence>
<dbReference type="AlphaFoldDB" id="A0A0U4WEZ0"/>
<dbReference type="PROSITE" id="PS51379">
    <property type="entry name" value="4FE4S_FER_2"/>
    <property type="match status" value="2"/>
</dbReference>
<reference evidence="7 8" key="1">
    <citation type="submission" date="2015-12" db="EMBL/GenBank/DDBJ databases">
        <title>Genome sequence of Aneurinibacillus soli.</title>
        <authorList>
            <person name="Lee J.S."/>
            <person name="Lee K.C."/>
            <person name="Kim K.K."/>
            <person name="Lee B.W."/>
        </authorList>
    </citation>
    <scope>NUCLEOTIDE SEQUENCE [LARGE SCALE GENOMIC DNA]</scope>
    <source>
        <strain evidence="7 8">CB4</strain>
    </source>
</reference>
<accession>A0A0U4WEZ0</accession>